<evidence type="ECO:0000313" key="2">
    <source>
        <dbReference type="EMBL" id="ACJ28913.1"/>
    </source>
</evidence>
<feature type="compositionally biased region" description="Polar residues" evidence="1">
    <location>
        <begin position="180"/>
        <end position="203"/>
    </location>
</feature>
<dbReference type="AlphaFoldDB" id="B8CLY9"/>
<gene>
    <name evidence="2" type="ordered locus">swp_2162</name>
</gene>
<proteinExistence type="predicted"/>
<evidence type="ECO:0000313" key="3">
    <source>
        <dbReference type="Proteomes" id="UP000000753"/>
    </source>
</evidence>
<feature type="compositionally biased region" description="Polar residues" evidence="1">
    <location>
        <begin position="211"/>
        <end position="220"/>
    </location>
</feature>
<dbReference type="EMBL" id="CP000472">
    <property type="protein sequence ID" value="ACJ28913.1"/>
    <property type="molecule type" value="Genomic_DNA"/>
</dbReference>
<evidence type="ECO:0000256" key="1">
    <source>
        <dbReference type="SAM" id="MobiDB-lite"/>
    </source>
</evidence>
<feature type="region of interest" description="Disordered" evidence="1">
    <location>
        <begin position="251"/>
        <end position="328"/>
    </location>
</feature>
<name>B8CLY9_SHEPW</name>
<protein>
    <submittedName>
        <fullName evidence="2">Uncharacterized protein</fullName>
    </submittedName>
</protein>
<dbReference type="eggNOG" id="ENOG5033Y7V">
    <property type="taxonomic scope" value="Bacteria"/>
</dbReference>
<reference evidence="2 3" key="1">
    <citation type="journal article" date="2008" name="PLoS ONE">
        <title>Environmental adaptation: genomic analysis of the piezotolerant and psychrotolerant deep-sea iron reducing bacterium Shewanella piezotolerans WP3.</title>
        <authorList>
            <person name="Wang F."/>
            <person name="Wang J."/>
            <person name="Jian H."/>
            <person name="Zhang B."/>
            <person name="Li S."/>
            <person name="Wang F."/>
            <person name="Zeng X."/>
            <person name="Gao L."/>
            <person name="Bartlett D.H."/>
            <person name="Yu J."/>
            <person name="Hu S."/>
            <person name="Xiao X."/>
        </authorList>
    </citation>
    <scope>NUCLEOTIDE SEQUENCE [LARGE SCALE GENOMIC DNA]</scope>
    <source>
        <strain evidence="3">WP3 / JCM 13877</strain>
    </source>
</reference>
<dbReference type="OrthoDB" id="5829988at2"/>
<organism evidence="2 3">
    <name type="scientific">Shewanella piezotolerans (strain WP3 / JCM 13877)</name>
    <dbReference type="NCBI Taxonomy" id="225849"/>
    <lineage>
        <taxon>Bacteria</taxon>
        <taxon>Pseudomonadati</taxon>
        <taxon>Pseudomonadota</taxon>
        <taxon>Gammaproteobacteria</taxon>
        <taxon>Alteromonadales</taxon>
        <taxon>Shewanellaceae</taxon>
        <taxon>Shewanella</taxon>
    </lineage>
</organism>
<sequence>MTHKYHLILGLALLALPVSQSIYAEALKLDLRAFSKGNYLLAKGRYPQTAAHWHQLSVMLLSNPKKVSQQEMWQSAGLAASLAAIAADKAEDPIAYQYWSDSTRYLLTGGTNWSQVQQMLHQRLETANTQLSVAMQVTDVTSGIDENLDIELTALQLWQEKLNLFVFTAPKLGLNRYDSEFNTGTSQPSPAVNQHTTQSQQPKTGKKLSGYESNFSQSPSFIPATTVVETAEPKSQDKQEDNLINASDAGLSSAAQTQETTPEPKLPAEDGAPNANPLGIGNINQTQEIKVESLQKRQIEPVPVTKEDKTNDTSTDSTIRSNEESQLH</sequence>
<dbReference type="Proteomes" id="UP000000753">
    <property type="component" value="Chromosome"/>
</dbReference>
<dbReference type="RefSeq" id="WP_020912275.1">
    <property type="nucleotide sequence ID" value="NC_011566.1"/>
</dbReference>
<feature type="compositionally biased region" description="Basic and acidic residues" evidence="1">
    <location>
        <begin position="289"/>
        <end position="311"/>
    </location>
</feature>
<keyword evidence="3" id="KW-1185">Reference proteome</keyword>
<accession>B8CLY9</accession>
<dbReference type="HOGENOM" id="CLU_056166_0_0_6"/>
<dbReference type="STRING" id="225849.swp_2162"/>
<feature type="region of interest" description="Disordered" evidence="1">
    <location>
        <begin position="180"/>
        <end position="223"/>
    </location>
</feature>
<dbReference type="KEGG" id="swp:swp_2162"/>